<feature type="compositionally biased region" description="Low complexity" evidence="1">
    <location>
        <begin position="73"/>
        <end position="84"/>
    </location>
</feature>
<evidence type="ECO:0000256" key="1">
    <source>
        <dbReference type="SAM" id="MobiDB-lite"/>
    </source>
</evidence>
<organism evidence="2 3">
    <name type="scientific">Aldrovandia affinis</name>
    <dbReference type="NCBI Taxonomy" id="143900"/>
    <lineage>
        <taxon>Eukaryota</taxon>
        <taxon>Metazoa</taxon>
        <taxon>Chordata</taxon>
        <taxon>Craniata</taxon>
        <taxon>Vertebrata</taxon>
        <taxon>Euteleostomi</taxon>
        <taxon>Actinopterygii</taxon>
        <taxon>Neopterygii</taxon>
        <taxon>Teleostei</taxon>
        <taxon>Notacanthiformes</taxon>
        <taxon>Halosauridae</taxon>
        <taxon>Aldrovandia</taxon>
    </lineage>
</organism>
<evidence type="ECO:0000313" key="3">
    <source>
        <dbReference type="Proteomes" id="UP001221898"/>
    </source>
</evidence>
<evidence type="ECO:0000313" key="2">
    <source>
        <dbReference type="EMBL" id="KAJ8411203.1"/>
    </source>
</evidence>
<keyword evidence="3" id="KW-1185">Reference proteome</keyword>
<feature type="region of interest" description="Disordered" evidence="1">
    <location>
        <begin position="71"/>
        <end position="90"/>
    </location>
</feature>
<dbReference type="EMBL" id="JAINUG010000023">
    <property type="protein sequence ID" value="KAJ8411203.1"/>
    <property type="molecule type" value="Genomic_DNA"/>
</dbReference>
<dbReference type="Proteomes" id="UP001221898">
    <property type="component" value="Unassembled WGS sequence"/>
</dbReference>
<protein>
    <submittedName>
        <fullName evidence="2">Uncharacterized protein</fullName>
    </submittedName>
</protein>
<name>A0AAD7SYV2_9TELE</name>
<dbReference type="AlphaFoldDB" id="A0AAD7SYV2"/>
<reference evidence="2" key="1">
    <citation type="journal article" date="2023" name="Science">
        <title>Genome structures resolve the early diversification of teleost fishes.</title>
        <authorList>
            <person name="Parey E."/>
            <person name="Louis A."/>
            <person name="Montfort J."/>
            <person name="Bouchez O."/>
            <person name="Roques C."/>
            <person name="Iampietro C."/>
            <person name="Lluch J."/>
            <person name="Castinel A."/>
            <person name="Donnadieu C."/>
            <person name="Desvignes T."/>
            <person name="Floi Bucao C."/>
            <person name="Jouanno E."/>
            <person name="Wen M."/>
            <person name="Mejri S."/>
            <person name="Dirks R."/>
            <person name="Jansen H."/>
            <person name="Henkel C."/>
            <person name="Chen W.J."/>
            <person name="Zahm M."/>
            <person name="Cabau C."/>
            <person name="Klopp C."/>
            <person name="Thompson A.W."/>
            <person name="Robinson-Rechavi M."/>
            <person name="Braasch I."/>
            <person name="Lecointre G."/>
            <person name="Bobe J."/>
            <person name="Postlethwait J.H."/>
            <person name="Berthelot C."/>
            <person name="Roest Crollius H."/>
            <person name="Guiguen Y."/>
        </authorList>
    </citation>
    <scope>NUCLEOTIDE SEQUENCE</scope>
    <source>
        <strain evidence="2">NC1722</strain>
    </source>
</reference>
<comment type="caution">
    <text evidence="2">The sequence shown here is derived from an EMBL/GenBank/DDBJ whole genome shotgun (WGS) entry which is preliminary data.</text>
</comment>
<accession>A0AAD7SYV2</accession>
<proteinExistence type="predicted"/>
<gene>
    <name evidence="2" type="ORF">AAFF_G00172090</name>
</gene>
<sequence length="154" mass="17249">MESVTSSLQRLWTDGINYKQKGCRALPLQLPDLLKPESPAALAGCVPAGERRGLLPKPVPGHRAQRHLQPCRQHGGPAQHQHPVQPVPHHREREQLRYTPCPAKPRSKGVIDLAEVESVTAGTPFISLYTIHFTTGYLLKQFGLKTKRVYHFRA</sequence>